<evidence type="ECO:0000313" key="4">
    <source>
        <dbReference type="Proteomes" id="UP000677054"/>
    </source>
</evidence>
<feature type="domain" description="Chitin-binding type-2" evidence="2">
    <location>
        <begin position="58"/>
        <end position="125"/>
    </location>
</feature>
<dbReference type="PANTHER" id="PTHR22933:SF43">
    <property type="entry name" value="LP10131P"/>
    <property type="match status" value="1"/>
</dbReference>
<dbReference type="InterPro" id="IPR036508">
    <property type="entry name" value="Chitin-bd_dom_sf"/>
</dbReference>
<dbReference type="InterPro" id="IPR052976">
    <property type="entry name" value="Scoloptoxin-like"/>
</dbReference>
<accession>A0A7R9A969</accession>
<dbReference type="OrthoDB" id="6407151at2759"/>
<reference evidence="3" key="1">
    <citation type="submission" date="2020-11" db="EMBL/GenBank/DDBJ databases">
        <authorList>
            <person name="Tran Van P."/>
        </authorList>
    </citation>
    <scope>NUCLEOTIDE SEQUENCE</scope>
</reference>
<dbReference type="GO" id="GO:0005576">
    <property type="term" value="C:extracellular region"/>
    <property type="evidence" value="ECO:0007669"/>
    <property type="project" value="InterPro"/>
</dbReference>
<organism evidence="3">
    <name type="scientific">Darwinula stevensoni</name>
    <dbReference type="NCBI Taxonomy" id="69355"/>
    <lineage>
        <taxon>Eukaryota</taxon>
        <taxon>Metazoa</taxon>
        <taxon>Ecdysozoa</taxon>
        <taxon>Arthropoda</taxon>
        <taxon>Crustacea</taxon>
        <taxon>Oligostraca</taxon>
        <taxon>Ostracoda</taxon>
        <taxon>Podocopa</taxon>
        <taxon>Podocopida</taxon>
        <taxon>Darwinulocopina</taxon>
        <taxon>Darwinuloidea</taxon>
        <taxon>Darwinulidae</taxon>
        <taxon>Darwinula</taxon>
    </lineage>
</organism>
<name>A0A7R9A969_9CRUS</name>
<evidence type="ECO:0000256" key="1">
    <source>
        <dbReference type="SAM" id="SignalP"/>
    </source>
</evidence>
<gene>
    <name evidence="3" type="ORF">DSTB1V02_LOCUS9581</name>
</gene>
<dbReference type="InterPro" id="IPR002557">
    <property type="entry name" value="Chitin-bd_dom"/>
</dbReference>
<dbReference type="EMBL" id="CAJPEV010002490">
    <property type="protein sequence ID" value="CAG0897086.1"/>
    <property type="molecule type" value="Genomic_DNA"/>
</dbReference>
<keyword evidence="1" id="KW-0732">Signal</keyword>
<dbReference type="PROSITE" id="PS50940">
    <property type="entry name" value="CHIT_BIND_II"/>
    <property type="match status" value="1"/>
</dbReference>
<proteinExistence type="predicted"/>
<dbReference type="EMBL" id="LR902007">
    <property type="protein sequence ID" value="CAD7249794.1"/>
    <property type="molecule type" value="Genomic_DNA"/>
</dbReference>
<evidence type="ECO:0000313" key="3">
    <source>
        <dbReference type="EMBL" id="CAD7249794.1"/>
    </source>
</evidence>
<sequence>MNSIAFVIGLSLIALSCALPSIRVGRQADEETGTRTAAEESLGLPSNSTSIRESIVDTFDCNGRIYGYYADQDNGCQVFHVCMPIVYADGRQETSRWSFICPEQTVFDQAFLVCARPEDATPCEEAQTFYNVNEMFGVTTPRST</sequence>
<dbReference type="Pfam" id="PF01607">
    <property type="entry name" value="CBM_14"/>
    <property type="match status" value="1"/>
</dbReference>
<dbReference type="Proteomes" id="UP000677054">
    <property type="component" value="Unassembled WGS sequence"/>
</dbReference>
<protein>
    <recommendedName>
        <fullName evidence="2">Chitin-binding type-2 domain-containing protein</fullName>
    </recommendedName>
</protein>
<dbReference type="PANTHER" id="PTHR22933">
    <property type="entry name" value="FI18007P1-RELATED"/>
    <property type="match status" value="1"/>
</dbReference>
<dbReference type="Gene3D" id="2.170.140.10">
    <property type="entry name" value="Chitin binding domain"/>
    <property type="match status" value="1"/>
</dbReference>
<evidence type="ECO:0000259" key="2">
    <source>
        <dbReference type="PROSITE" id="PS50940"/>
    </source>
</evidence>
<feature type="signal peptide" evidence="1">
    <location>
        <begin position="1"/>
        <end position="18"/>
    </location>
</feature>
<dbReference type="SUPFAM" id="SSF57625">
    <property type="entry name" value="Invertebrate chitin-binding proteins"/>
    <property type="match status" value="1"/>
</dbReference>
<keyword evidence="4" id="KW-1185">Reference proteome</keyword>
<dbReference type="AlphaFoldDB" id="A0A7R9A969"/>
<dbReference type="GO" id="GO:0008061">
    <property type="term" value="F:chitin binding"/>
    <property type="evidence" value="ECO:0007669"/>
    <property type="project" value="InterPro"/>
</dbReference>
<feature type="chain" id="PRO_5036209724" description="Chitin-binding type-2 domain-containing protein" evidence="1">
    <location>
        <begin position="19"/>
        <end position="144"/>
    </location>
</feature>